<comment type="caution">
    <text evidence="3">The sequence shown here is derived from an EMBL/GenBank/DDBJ whole genome shotgun (WGS) entry which is preliminary data.</text>
</comment>
<protein>
    <submittedName>
        <fullName evidence="3">Cytochrome C</fullName>
    </submittedName>
</protein>
<evidence type="ECO:0000256" key="1">
    <source>
        <dbReference type="SAM" id="MobiDB-lite"/>
    </source>
</evidence>
<name>A0ABW8Q2G4_9NEIS</name>
<evidence type="ECO:0000256" key="2">
    <source>
        <dbReference type="SAM" id="SignalP"/>
    </source>
</evidence>
<dbReference type="Proteomes" id="UP001621964">
    <property type="component" value="Unassembled WGS sequence"/>
</dbReference>
<keyword evidence="2" id="KW-0732">Signal</keyword>
<reference evidence="3 4" key="1">
    <citation type="submission" date="2024-11" db="EMBL/GenBank/DDBJ databases">
        <authorList>
            <person name="Mikucki A.G."/>
            <person name="Kahler C.M."/>
        </authorList>
    </citation>
    <scope>NUCLEOTIDE SEQUENCE [LARGE SCALE GENOMIC DNA]</scope>
    <source>
        <strain evidence="3 4">EXNM717</strain>
    </source>
</reference>
<organism evidence="3 4">
    <name type="scientific">Neisseria oralis</name>
    <dbReference type="NCBI Taxonomy" id="1107316"/>
    <lineage>
        <taxon>Bacteria</taxon>
        <taxon>Pseudomonadati</taxon>
        <taxon>Pseudomonadota</taxon>
        <taxon>Betaproteobacteria</taxon>
        <taxon>Neisseriales</taxon>
        <taxon>Neisseriaceae</taxon>
        <taxon>Neisseria</taxon>
    </lineage>
</organism>
<dbReference type="PROSITE" id="PS51257">
    <property type="entry name" value="PROKAR_LIPOPROTEIN"/>
    <property type="match status" value="1"/>
</dbReference>
<gene>
    <name evidence="3" type="ORF">ACI43T_04375</name>
</gene>
<evidence type="ECO:0000313" key="3">
    <source>
        <dbReference type="EMBL" id="MFK7641734.1"/>
    </source>
</evidence>
<proteinExistence type="predicted"/>
<keyword evidence="4" id="KW-1185">Reference proteome</keyword>
<feature type="region of interest" description="Disordered" evidence="1">
    <location>
        <begin position="22"/>
        <end position="42"/>
    </location>
</feature>
<dbReference type="RefSeq" id="WP_308022105.1">
    <property type="nucleotide sequence ID" value="NZ_CAUJQB010000002.1"/>
</dbReference>
<feature type="chain" id="PRO_5045970615" evidence="2">
    <location>
        <begin position="20"/>
        <end position="195"/>
    </location>
</feature>
<evidence type="ECO:0000313" key="4">
    <source>
        <dbReference type="Proteomes" id="UP001621964"/>
    </source>
</evidence>
<feature type="signal peptide" evidence="2">
    <location>
        <begin position="1"/>
        <end position="19"/>
    </location>
</feature>
<accession>A0ABW8Q2G4</accession>
<feature type="compositionally biased region" description="Low complexity" evidence="1">
    <location>
        <begin position="28"/>
        <end position="42"/>
    </location>
</feature>
<dbReference type="EMBL" id="JBJGEB010000003">
    <property type="protein sequence ID" value="MFK7641734.1"/>
    <property type="molecule type" value="Genomic_DNA"/>
</dbReference>
<sequence>MKPVLFIFAAVLSALTACGKTDAPHTPPATASSAAVAEDAPAPAENTVQTLISKDNKIKIVVANGHFSDVSPDAGSLPENVSAEEMTLLQYDGMLGITLYADNLGPAQTDAKTYFANLKNELQSAEGLTDVQVGIATDNRMNYRFSQTTAGGILNENCIAIHETNLYNVCANSNTASQEELASVLKEVSLIKQTD</sequence>